<dbReference type="Gene3D" id="2.60.40.1930">
    <property type="match status" value="1"/>
</dbReference>
<dbReference type="RefSeq" id="WP_173273924.1">
    <property type="nucleotide sequence ID" value="NZ_JABMKV010000005.1"/>
</dbReference>
<dbReference type="EMBL" id="JABMKV010000005">
    <property type="protein sequence ID" value="NQX33121.1"/>
    <property type="molecule type" value="Genomic_DNA"/>
</dbReference>
<protein>
    <recommendedName>
        <fullName evidence="3">MG2 domain-containing protein</fullName>
    </recommendedName>
</protein>
<name>A0ABX2DG85_9SPHI</name>
<evidence type="ECO:0000313" key="1">
    <source>
        <dbReference type="EMBL" id="NQX33121.1"/>
    </source>
</evidence>
<reference evidence="1 2" key="1">
    <citation type="submission" date="2020-05" db="EMBL/GenBank/DDBJ databases">
        <title>Description of Pedobacter foliorum sp. nov.</title>
        <authorList>
            <person name="Qi S."/>
            <person name="Carlier A."/>
            <person name="Cnockaert M."/>
            <person name="Vandamme P."/>
        </authorList>
    </citation>
    <scope>NUCLEOTIDE SEQUENCE [LARGE SCALE GENOMIC DNA]</scope>
    <source>
        <strain evidence="1 2">LMG 31300</strain>
    </source>
</reference>
<proteinExistence type="predicted"/>
<comment type="caution">
    <text evidence="1">The sequence shown here is derived from an EMBL/GenBank/DDBJ whole genome shotgun (WGS) entry which is preliminary data.</text>
</comment>
<dbReference type="Proteomes" id="UP000762110">
    <property type="component" value="Unassembled WGS sequence"/>
</dbReference>
<keyword evidence="2" id="KW-1185">Reference proteome</keyword>
<organism evidence="1 2">
    <name type="scientific">Pedobacter boryungensis</name>
    <dbReference type="NCBI Taxonomy" id="869962"/>
    <lineage>
        <taxon>Bacteria</taxon>
        <taxon>Pseudomonadati</taxon>
        <taxon>Bacteroidota</taxon>
        <taxon>Sphingobacteriia</taxon>
        <taxon>Sphingobacteriales</taxon>
        <taxon>Sphingobacteriaceae</taxon>
        <taxon>Pedobacter</taxon>
    </lineage>
</organism>
<gene>
    <name evidence="1" type="ORF">HQN85_15390</name>
</gene>
<accession>A0ABX2DG85</accession>
<evidence type="ECO:0008006" key="3">
    <source>
        <dbReference type="Google" id="ProtNLM"/>
    </source>
</evidence>
<evidence type="ECO:0000313" key="2">
    <source>
        <dbReference type="Proteomes" id="UP000762110"/>
    </source>
</evidence>
<sequence length="768" mass="86303">MAWYALAKSTSNLFVHFDKNVYSNNETSYFTGYLIQQAKTATIKHRVMSVALIRDVDSTLAFEDKFLMDKGLCFGSLKLPDSIPTGNYRFLAYTDKLINGIPEAIFVQNITIKSNIDAPFKASIKLAEMPNAESKSYKVLVSATTKDDRFLPKPLQVSYKYGNVRKNILTDASGQSLITLVPQANTVDPNIYVKLKAEKDSSFINLALPRIKNKAIVKFYPEGGNMVNGLRSSIGWEVKDQQQMPVVLKAFLYKNQKVIDTIETSSYGIGKFHITPEIGADYTIKLIHSGLVDTLYHLPKSFETGLTLTMQNAIAKDTVRINLKNIGFKKFTILVHNFRTCFLTTPFVMDGENINIKVPLTNVPKGLTTITILDSTNRPLAERMFFAHYDDPEKISVITDQQTYKQREKVNLKLNLKVDKNALVSIACVQNNRLEVKKMTDIESYTYLNNELNSLPINTKGNSYKDINYLEQILLIKGWRRYTWQGLQSINSTDTTAIVDSLKMSGQAKRLKKEITDSLVVGSMGAQQISLINTTKTGLFNLSVENLITPSGNKMYLFLNKADKIPNGTKILIHDEFNSMNQKLAKSTAIEQPILPSTLQNNTELVLRTDEKAIRLKEVVINNKNDNNFNGTGANACGDYVCSYNNLNCRNHPNGTPGNHPPVTGKIYNVNGIPTTYQGCTVVDQNIFTLVKGIHLQKEFYLSDYNDPVEPAFFSTVYWNYGAILNTGKDTELSFYTSDITGKFRIVVQGITDKDVIYAENFFEVKGK</sequence>